<dbReference type="Proteomes" id="UP000295773">
    <property type="component" value="Unassembled WGS sequence"/>
</dbReference>
<dbReference type="Gene3D" id="3.90.1150.10">
    <property type="entry name" value="Aspartate Aminotransferase, domain 1"/>
    <property type="match status" value="1"/>
</dbReference>
<dbReference type="InterPro" id="IPR015421">
    <property type="entry name" value="PyrdxlP-dep_Trfase_major"/>
</dbReference>
<evidence type="ECO:0000256" key="1">
    <source>
        <dbReference type="ARBA" id="ARBA00001933"/>
    </source>
</evidence>
<dbReference type="GO" id="GO:0030170">
    <property type="term" value="F:pyridoxal phosphate binding"/>
    <property type="evidence" value="ECO:0007669"/>
    <property type="project" value="InterPro"/>
</dbReference>
<name>A0A4R3TGU3_9FIRM</name>
<organism evidence="12 13">
    <name type="scientific">Longicatena caecimuris</name>
    <dbReference type="NCBI Taxonomy" id="1796635"/>
    <lineage>
        <taxon>Bacteria</taxon>
        <taxon>Bacillati</taxon>
        <taxon>Bacillota</taxon>
        <taxon>Erysipelotrichia</taxon>
        <taxon>Erysipelotrichales</taxon>
        <taxon>Erysipelotrichaceae</taxon>
        <taxon>Longicatena</taxon>
    </lineage>
</organism>
<dbReference type="InterPro" id="IPR004839">
    <property type="entry name" value="Aminotransferase_I/II_large"/>
</dbReference>
<keyword evidence="4 12" id="KW-0032">Aminotransferase</keyword>
<keyword evidence="6 12" id="KW-0808">Transferase</keyword>
<dbReference type="RefSeq" id="WP_132224376.1">
    <property type="nucleotide sequence ID" value="NZ_JANKBG010000005.1"/>
</dbReference>
<dbReference type="GO" id="GO:0000105">
    <property type="term" value="P:L-histidine biosynthetic process"/>
    <property type="evidence" value="ECO:0007669"/>
    <property type="project" value="UniProtKB-KW"/>
</dbReference>
<dbReference type="InterPro" id="IPR015424">
    <property type="entry name" value="PyrdxlP-dep_Trfase"/>
</dbReference>
<feature type="domain" description="Aminotransferase class I/classII large" evidence="11">
    <location>
        <begin position="15"/>
        <end position="328"/>
    </location>
</feature>
<evidence type="ECO:0000259" key="11">
    <source>
        <dbReference type="Pfam" id="PF00155"/>
    </source>
</evidence>
<dbReference type="Gene3D" id="3.40.640.10">
    <property type="entry name" value="Type I PLP-dependent aspartate aminotransferase-like (Major domain)"/>
    <property type="match status" value="1"/>
</dbReference>
<evidence type="ECO:0000256" key="8">
    <source>
        <dbReference type="ARBA" id="ARBA00023102"/>
    </source>
</evidence>
<evidence type="ECO:0000256" key="5">
    <source>
        <dbReference type="ARBA" id="ARBA00022605"/>
    </source>
</evidence>
<reference evidence="12 13" key="1">
    <citation type="submission" date="2019-03" db="EMBL/GenBank/DDBJ databases">
        <title>Genomic Encyclopedia of Type Strains, Phase IV (KMG-IV): sequencing the most valuable type-strain genomes for metagenomic binning, comparative biology and taxonomic classification.</title>
        <authorList>
            <person name="Goeker M."/>
        </authorList>
    </citation>
    <scope>NUCLEOTIDE SEQUENCE [LARGE SCALE GENOMIC DNA]</scope>
    <source>
        <strain evidence="12 13">DSM 29481</strain>
    </source>
</reference>
<evidence type="ECO:0000256" key="4">
    <source>
        <dbReference type="ARBA" id="ARBA00022576"/>
    </source>
</evidence>
<dbReference type="InterPro" id="IPR015422">
    <property type="entry name" value="PyrdxlP-dep_Trfase_small"/>
</dbReference>
<evidence type="ECO:0000313" key="12">
    <source>
        <dbReference type="EMBL" id="TCU60596.1"/>
    </source>
</evidence>
<accession>A0A4R3TGU3</accession>
<keyword evidence="13" id="KW-1185">Reference proteome</keyword>
<dbReference type="Pfam" id="PF00155">
    <property type="entry name" value="Aminotran_1_2"/>
    <property type="match status" value="1"/>
</dbReference>
<dbReference type="CDD" id="cd00609">
    <property type="entry name" value="AAT_like"/>
    <property type="match status" value="1"/>
</dbReference>
<evidence type="ECO:0000256" key="7">
    <source>
        <dbReference type="ARBA" id="ARBA00022898"/>
    </source>
</evidence>
<keyword evidence="7 10" id="KW-0663">Pyridoxal phosphate</keyword>
<dbReference type="NCBIfam" id="TIGR01141">
    <property type="entry name" value="hisC"/>
    <property type="match status" value="1"/>
</dbReference>
<comment type="caution">
    <text evidence="12">The sequence shown here is derived from an EMBL/GenBank/DDBJ whole genome shotgun (WGS) entry which is preliminary data.</text>
</comment>
<dbReference type="GO" id="GO:0004400">
    <property type="term" value="F:histidinol-phosphate transaminase activity"/>
    <property type="evidence" value="ECO:0007669"/>
    <property type="project" value="InterPro"/>
</dbReference>
<proteinExistence type="inferred from homology"/>
<protein>
    <submittedName>
        <fullName evidence="12">Histidinol-phosphate aminotransferase</fullName>
    </submittedName>
</protein>
<dbReference type="PROSITE" id="PS00599">
    <property type="entry name" value="AA_TRANSFER_CLASS_2"/>
    <property type="match status" value="1"/>
</dbReference>
<comment type="pathway">
    <text evidence="9">Amino-acid biosynthesis.</text>
</comment>
<keyword evidence="5" id="KW-0028">Amino-acid biosynthesis</keyword>
<evidence type="ECO:0000256" key="6">
    <source>
        <dbReference type="ARBA" id="ARBA00022679"/>
    </source>
</evidence>
<dbReference type="InterPro" id="IPR001917">
    <property type="entry name" value="Aminotrans_II_pyridoxalP_BS"/>
</dbReference>
<dbReference type="AlphaFoldDB" id="A0A4R3TGU3"/>
<keyword evidence="8" id="KW-0368">Histidine biosynthesis</keyword>
<dbReference type="SUPFAM" id="SSF53383">
    <property type="entry name" value="PLP-dependent transferases"/>
    <property type="match status" value="1"/>
</dbReference>
<evidence type="ECO:0000256" key="3">
    <source>
        <dbReference type="ARBA" id="ARBA00011738"/>
    </source>
</evidence>
<gene>
    <name evidence="12" type="ORF">EDD61_106105</name>
</gene>
<sequence>MKQVETYAPPKENGKIMLNANELYCDLDEALRKEVLYELSKLSFHRYPDETSKELIEAYAKVMELDAACILAGNGSDEMLGFLIQYFLGKDKKLYTLQPDFSMYDYYAGMQETQVVKFVTDADGRFDVDAFIEQGREQRVDMILFSNPNNPSGHALSNQELLKIVDAFPCIPVVIDEAYAEFARDSMLKETSNYTNLYVTRTLSKAYGLAGVRLGFLIGNKAMMQTLRPHIVPYNISSVDQKIGAVVLRHASRYQPLIQSICEERDKLYQALANLQTITFYPSQANYLYGRSQRKQAMLKRLQEHGIVIRNYANDDSFRITIGSKEENACIKDLLVAFDKEDTYEIG</sequence>
<evidence type="ECO:0000256" key="9">
    <source>
        <dbReference type="ARBA" id="ARBA00029440"/>
    </source>
</evidence>
<dbReference type="PANTHER" id="PTHR42885">
    <property type="entry name" value="HISTIDINOL-PHOSPHATE AMINOTRANSFERASE-RELATED"/>
    <property type="match status" value="1"/>
</dbReference>
<evidence type="ECO:0000256" key="2">
    <source>
        <dbReference type="ARBA" id="ARBA00007970"/>
    </source>
</evidence>
<comment type="cofactor">
    <cofactor evidence="1 10">
        <name>pyridoxal 5'-phosphate</name>
        <dbReference type="ChEBI" id="CHEBI:597326"/>
    </cofactor>
</comment>
<comment type="similarity">
    <text evidence="2">Belongs to the class-II pyridoxal-phosphate-dependent aminotransferase family. Histidinol-phosphate aminotransferase subfamily.</text>
</comment>
<dbReference type="EMBL" id="SMBP01000006">
    <property type="protein sequence ID" value="TCU60596.1"/>
    <property type="molecule type" value="Genomic_DNA"/>
</dbReference>
<dbReference type="InterPro" id="IPR005861">
    <property type="entry name" value="HisP_aminotrans"/>
</dbReference>
<evidence type="ECO:0000313" key="13">
    <source>
        <dbReference type="Proteomes" id="UP000295773"/>
    </source>
</evidence>
<dbReference type="PANTHER" id="PTHR42885:SF2">
    <property type="entry name" value="HISTIDINOL-PHOSPHATE AMINOTRANSFERASE"/>
    <property type="match status" value="1"/>
</dbReference>
<evidence type="ECO:0000256" key="10">
    <source>
        <dbReference type="RuleBase" id="RU003693"/>
    </source>
</evidence>
<comment type="subunit">
    <text evidence="3">Homodimer.</text>
</comment>